<evidence type="ECO:0000313" key="2">
    <source>
        <dbReference type="EMBL" id="CAH2407153.1"/>
    </source>
</evidence>
<sequence>MEDEIGKPKPHLRLAVENDQKAIDQAWAKEAVGWPLRELAANIIRVVRGAGKSYEIAGQCVSVIKAFQQYRDTVGQWPSSWEIDQALSISRERHGQQTYDEAWQREQARDTVIRGALQVSASRLVGQNTQEQRGRSEMMEGLRELEQIREETRKQAAEEEKARRLSLKARASPSKKRGKRKTLTPRKKPDPDVSF</sequence>
<organism evidence="2 3">
    <name type="scientific">Mesorhizobium ventifaucium</name>
    <dbReference type="NCBI Taxonomy" id="666020"/>
    <lineage>
        <taxon>Bacteria</taxon>
        <taxon>Pseudomonadati</taxon>
        <taxon>Pseudomonadota</taxon>
        <taxon>Alphaproteobacteria</taxon>
        <taxon>Hyphomicrobiales</taxon>
        <taxon>Phyllobacteriaceae</taxon>
        <taxon>Mesorhizobium</taxon>
    </lineage>
</organism>
<name>A0ABM9EEE3_9HYPH</name>
<protein>
    <submittedName>
        <fullName evidence="2">Uncharacterized protein</fullName>
    </submittedName>
</protein>
<dbReference type="EMBL" id="CAKXZS010000056">
    <property type="protein sequence ID" value="CAH2407153.1"/>
    <property type="molecule type" value="Genomic_DNA"/>
</dbReference>
<feature type="compositionally biased region" description="Basic residues" evidence="1">
    <location>
        <begin position="173"/>
        <end position="186"/>
    </location>
</feature>
<evidence type="ECO:0000313" key="3">
    <source>
        <dbReference type="Proteomes" id="UP001152604"/>
    </source>
</evidence>
<evidence type="ECO:0000256" key="1">
    <source>
        <dbReference type="SAM" id="MobiDB-lite"/>
    </source>
</evidence>
<gene>
    <name evidence="2" type="ORF">MES4922_60122</name>
</gene>
<comment type="caution">
    <text evidence="2">The sequence shown here is derived from an EMBL/GenBank/DDBJ whole genome shotgun (WGS) entry which is preliminary data.</text>
</comment>
<proteinExistence type="predicted"/>
<keyword evidence="3" id="KW-1185">Reference proteome</keyword>
<reference evidence="2" key="1">
    <citation type="submission" date="2022-03" db="EMBL/GenBank/DDBJ databases">
        <authorList>
            <person name="Brunel B."/>
        </authorList>
    </citation>
    <scope>NUCLEOTIDE SEQUENCE</scope>
    <source>
        <strain evidence="2">STM4922sample</strain>
    </source>
</reference>
<accession>A0ABM9EEE3</accession>
<dbReference type="RefSeq" id="WP_254027855.1">
    <property type="nucleotide sequence ID" value="NZ_CAKXZS010000056.1"/>
</dbReference>
<dbReference type="Proteomes" id="UP001152604">
    <property type="component" value="Unassembled WGS sequence"/>
</dbReference>
<feature type="region of interest" description="Disordered" evidence="1">
    <location>
        <begin position="151"/>
        <end position="195"/>
    </location>
</feature>
<feature type="compositionally biased region" description="Basic and acidic residues" evidence="1">
    <location>
        <begin position="151"/>
        <end position="163"/>
    </location>
</feature>